<sequence>MHKAFSLLVRKFPLPKGTSHFLKKNATARRKVLPLPEDCTAIIVKKKLSVKDDNFLKISTPCPTFYSSSNRKCNIVYKDSLYYKRSPLVRD</sequence>
<protein>
    <submittedName>
        <fullName evidence="1">Uncharacterized protein</fullName>
    </submittedName>
</protein>
<accession>A0A699V6X1</accession>
<feature type="non-terminal residue" evidence="1">
    <location>
        <position position="91"/>
    </location>
</feature>
<comment type="caution">
    <text evidence="1">The sequence shown here is derived from an EMBL/GenBank/DDBJ whole genome shotgun (WGS) entry which is preliminary data.</text>
</comment>
<dbReference type="EMBL" id="BKCJ011409758">
    <property type="protein sequence ID" value="GFD31015.1"/>
    <property type="molecule type" value="Genomic_DNA"/>
</dbReference>
<dbReference type="AlphaFoldDB" id="A0A699V6X1"/>
<organism evidence="1">
    <name type="scientific">Tanacetum cinerariifolium</name>
    <name type="common">Dalmatian daisy</name>
    <name type="synonym">Chrysanthemum cinerariifolium</name>
    <dbReference type="NCBI Taxonomy" id="118510"/>
    <lineage>
        <taxon>Eukaryota</taxon>
        <taxon>Viridiplantae</taxon>
        <taxon>Streptophyta</taxon>
        <taxon>Embryophyta</taxon>
        <taxon>Tracheophyta</taxon>
        <taxon>Spermatophyta</taxon>
        <taxon>Magnoliopsida</taxon>
        <taxon>eudicotyledons</taxon>
        <taxon>Gunneridae</taxon>
        <taxon>Pentapetalae</taxon>
        <taxon>asterids</taxon>
        <taxon>campanulids</taxon>
        <taxon>Asterales</taxon>
        <taxon>Asteraceae</taxon>
        <taxon>Asteroideae</taxon>
        <taxon>Anthemideae</taxon>
        <taxon>Anthemidinae</taxon>
        <taxon>Tanacetum</taxon>
    </lineage>
</organism>
<evidence type="ECO:0000313" key="1">
    <source>
        <dbReference type="EMBL" id="GFD31015.1"/>
    </source>
</evidence>
<reference evidence="1" key="1">
    <citation type="journal article" date="2019" name="Sci. Rep.">
        <title>Draft genome of Tanacetum cinerariifolium, the natural source of mosquito coil.</title>
        <authorList>
            <person name="Yamashiro T."/>
            <person name="Shiraishi A."/>
            <person name="Satake H."/>
            <person name="Nakayama K."/>
        </authorList>
    </citation>
    <scope>NUCLEOTIDE SEQUENCE</scope>
</reference>
<gene>
    <name evidence="1" type="ORF">Tci_902984</name>
</gene>
<proteinExistence type="predicted"/>
<name>A0A699V6X1_TANCI</name>